<sequence>MPRGTWLDNLRYGQLWCQKWAALHHSFGPKTSVKSSSGGLQFTKPLLVQLPLHNSTYCRAMQPRPGLSFSSGSFWAVRFLLMISTRSFAGF</sequence>
<dbReference type="EMBL" id="JAPFFI010000006">
    <property type="protein sequence ID" value="KAJ6391068.1"/>
    <property type="molecule type" value="Genomic_DNA"/>
</dbReference>
<proteinExistence type="predicted"/>
<evidence type="ECO:0000313" key="1">
    <source>
        <dbReference type="EMBL" id="KAJ6391068.1"/>
    </source>
</evidence>
<evidence type="ECO:0000313" key="2">
    <source>
        <dbReference type="Proteomes" id="UP001141253"/>
    </source>
</evidence>
<reference evidence="1" key="1">
    <citation type="submission" date="2022-10" db="EMBL/GenBank/DDBJ databases">
        <authorList>
            <person name="Hyden B.L."/>
            <person name="Feng K."/>
            <person name="Yates T."/>
            <person name="Jawdy S."/>
            <person name="Smart L.B."/>
            <person name="Muchero W."/>
        </authorList>
    </citation>
    <scope>NUCLEOTIDE SEQUENCE</scope>
    <source>
        <tissue evidence="1">Shoot tip</tissue>
    </source>
</reference>
<feature type="non-terminal residue" evidence="1">
    <location>
        <position position="91"/>
    </location>
</feature>
<reference evidence="1" key="2">
    <citation type="journal article" date="2023" name="Int. J. Mol. Sci.">
        <title>De Novo Assembly and Annotation of 11 Diverse Shrub Willow (Salix) Genomes Reveals Novel Gene Organization in Sex-Linked Regions.</title>
        <authorList>
            <person name="Hyden B."/>
            <person name="Feng K."/>
            <person name="Yates T.B."/>
            <person name="Jawdy S."/>
            <person name="Cereghino C."/>
            <person name="Smart L.B."/>
            <person name="Muchero W."/>
        </authorList>
    </citation>
    <scope>NUCLEOTIDE SEQUENCE</scope>
    <source>
        <tissue evidence="1">Shoot tip</tissue>
    </source>
</reference>
<dbReference type="Proteomes" id="UP001141253">
    <property type="component" value="Chromosome 2"/>
</dbReference>
<accession>A0ABQ9BYC8</accession>
<gene>
    <name evidence="1" type="ORF">OIU77_025133</name>
</gene>
<name>A0ABQ9BYC8_9ROSI</name>
<protein>
    <submittedName>
        <fullName evidence="1">Uncharacterized protein</fullName>
    </submittedName>
</protein>
<comment type="caution">
    <text evidence="1">The sequence shown here is derived from an EMBL/GenBank/DDBJ whole genome shotgun (WGS) entry which is preliminary data.</text>
</comment>
<organism evidence="1 2">
    <name type="scientific">Salix suchowensis</name>
    <dbReference type="NCBI Taxonomy" id="1278906"/>
    <lineage>
        <taxon>Eukaryota</taxon>
        <taxon>Viridiplantae</taxon>
        <taxon>Streptophyta</taxon>
        <taxon>Embryophyta</taxon>
        <taxon>Tracheophyta</taxon>
        <taxon>Spermatophyta</taxon>
        <taxon>Magnoliopsida</taxon>
        <taxon>eudicotyledons</taxon>
        <taxon>Gunneridae</taxon>
        <taxon>Pentapetalae</taxon>
        <taxon>rosids</taxon>
        <taxon>fabids</taxon>
        <taxon>Malpighiales</taxon>
        <taxon>Salicaceae</taxon>
        <taxon>Saliceae</taxon>
        <taxon>Salix</taxon>
    </lineage>
</organism>
<keyword evidence="2" id="KW-1185">Reference proteome</keyword>